<proteinExistence type="predicted"/>
<sequence length="421" mass="44636">MKLKTALLSLLGVMMVPAMSAAEVAVYDWPDAEAPVLVDAGEGLVLLGKDGAPMRAFDWRANSGERDPGLRLVDMLGDGKPEIVGSGKPSFVLRANGEPVFEIEDGCEQLIVADITASRGLDVGCVSRNELRAFTGDGQFAWGVQPGRALEWCQVEDVTGNVKADFECKLRGRDAYIRISDSGELLTAEPGEAGMSGEAPELNEAAAASDAVLKGEERFDFDGDGKAEERVVAGEGSLKIVGAAGEEAPLAEVAVRGGEVEAALVKQLGEQGGVSVVAVSAERIYVVDKAEGEVRVRDFSADASRYRRVPFADLASVYANGFEDAGAAQEAVRAIGDRIGQCYASRLRGNAYAGSGRQIVQLTVGQDGKVREAMQMHSDVGDSQVERCARQALERGSYPGVQGESGTINVNILFTFRDVER</sequence>
<evidence type="ECO:0000313" key="2">
    <source>
        <dbReference type="EMBL" id="TXD31992.1"/>
    </source>
</evidence>
<dbReference type="OrthoDB" id="5486276at2"/>
<reference evidence="2 3" key="1">
    <citation type="submission" date="2019-08" db="EMBL/GenBank/DDBJ databases">
        <title>Bradymonadales sp. TMQ2.</title>
        <authorList>
            <person name="Liang Q."/>
        </authorList>
    </citation>
    <scope>NUCLEOTIDE SEQUENCE [LARGE SCALE GENOMIC DNA]</scope>
    <source>
        <strain evidence="2 3">TMQ2</strain>
    </source>
</reference>
<comment type="caution">
    <text evidence="2">The sequence shown here is derived from an EMBL/GenBank/DDBJ whole genome shotgun (WGS) entry which is preliminary data.</text>
</comment>
<dbReference type="EMBL" id="VOSL01000142">
    <property type="protein sequence ID" value="TXD31992.1"/>
    <property type="molecule type" value="Genomic_DNA"/>
</dbReference>
<organism evidence="2 3">
    <name type="scientific">Lujinxingia vulgaris</name>
    <dbReference type="NCBI Taxonomy" id="2600176"/>
    <lineage>
        <taxon>Bacteria</taxon>
        <taxon>Deltaproteobacteria</taxon>
        <taxon>Bradymonadales</taxon>
        <taxon>Lujinxingiaceae</taxon>
        <taxon>Lujinxingia</taxon>
    </lineage>
</organism>
<evidence type="ECO:0000313" key="3">
    <source>
        <dbReference type="Proteomes" id="UP000321046"/>
    </source>
</evidence>
<accession>A0A5C6X264</accession>
<name>A0A5C6X264_9DELT</name>
<dbReference type="InterPro" id="IPR049806">
    <property type="entry name" value="MasK-like_C"/>
</dbReference>
<gene>
    <name evidence="2" type="ORF">FRC96_19410</name>
</gene>
<keyword evidence="1" id="KW-0732">Signal</keyword>
<protein>
    <submittedName>
        <fullName evidence="2">AgmX/PglI C-terminal domain-containing protein</fullName>
    </submittedName>
</protein>
<dbReference type="Proteomes" id="UP000321046">
    <property type="component" value="Unassembled WGS sequence"/>
</dbReference>
<dbReference type="AlphaFoldDB" id="A0A5C6X264"/>
<evidence type="ECO:0000256" key="1">
    <source>
        <dbReference type="SAM" id="SignalP"/>
    </source>
</evidence>
<dbReference type="NCBIfam" id="NF033768">
    <property type="entry name" value="myxo_SS_tail"/>
    <property type="match status" value="1"/>
</dbReference>
<feature type="chain" id="PRO_5023033161" evidence="1">
    <location>
        <begin position="22"/>
        <end position="421"/>
    </location>
</feature>
<feature type="signal peptide" evidence="1">
    <location>
        <begin position="1"/>
        <end position="21"/>
    </location>
</feature>
<dbReference type="RefSeq" id="WP_146977015.1">
    <property type="nucleotide sequence ID" value="NZ_VOSL01000142.1"/>
</dbReference>